<keyword evidence="5" id="KW-1185">Reference proteome</keyword>
<dbReference type="InterPro" id="IPR051922">
    <property type="entry name" value="Bact_Sporulation_Assoc"/>
</dbReference>
<dbReference type="NCBIfam" id="TIGR02669">
    <property type="entry name" value="SpoIID_LytB"/>
    <property type="match status" value="1"/>
</dbReference>
<dbReference type="PANTHER" id="PTHR30032:SF4">
    <property type="entry name" value="AMIDASE ENHANCER"/>
    <property type="match status" value="1"/>
</dbReference>
<organism evidence="4 5">
    <name type="scientific">Salibacterium qingdaonense</name>
    <dbReference type="NCBI Taxonomy" id="266892"/>
    <lineage>
        <taxon>Bacteria</taxon>
        <taxon>Bacillati</taxon>
        <taxon>Bacillota</taxon>
        <taxon>Bacilli</taxon>
        <taxon>Bacillales</taxon>
        <taxon>Bacillaceae</taxon>
    </lineage>
</organism>
<evidence type="ECO:0000313" key="4">
    <source>
        <dbReference type="EMBL" id="SFL84840.1"/>
    </source>
</evidence>
<dbReference type="OrthoDB" id="9794671at2"/>
<dbReference type="AlphaFoldDB" id="A0A1I4L1E1"/>
<proteinExistence type="predicted"/>
<evidence type="ECO:0000256" key="2">
    <source>
        <dbReference type="SAM" id="SignalP"/>
    </source>
</evidence>
<feature type="chain" id="PRO_5011647508" evidence="2">
    <location>
        <begin position="25"/>
        <end position="479"/>
    </location>
</feature>
<dbReference type="InterPro" id="IPR013486">
    <property type="entry name" value="SpoIID/LytB"/>
</dbReference>
<dbReference type="GO" id="GO:0030288">
    <property type="term" value="C:outer membrane-bounded periplasmic space"/>
    <property type="evidence" value="ECO:0007669"/>
    <property type="project" value="TreeGrafter"/>
</dbReference>
<evidence type="ECO:0000256" key="1">
    <source>
        <dbReference type="SAM" id="MobiDB-lite"/>
    </source>
</evidence>
<accession>A0A1I4L1E1</accession>
<dbReference type="Pfam" id="PF08486">
    <property type="entry name" value="SpoIID"/>
    <property type="match status" value="1"/>
</dbReference>
<dbReference type="InterPro" id="IPR013693">
    <property type="entry name" value="SpoIID/LytB_N"/>
</dbReference>
<dbReference type="Proteomes" id="UP000199668">
    <property type="component" value="Unassembled WGS sequence"/>
</dbReference>
<keyword evidence="2" id="KW-0732">Signal</keyword>
<name>A0A1I4L1E1_9BACI</name>
<dbReference type="EMBL" id="FOTY01000006">
    <property type="protein sequence ID" value="SFL84840.1"/>
    <property type="molecule type" value="Genomic_DNA"/>
</dbReference>
<dbReference type="STRING" id="266892.SAMN04488054_106106"/>
<dbReference type="RefSeq" id="WP_090926371.1">
    <property type="nucleotide sequence ID" value="NZ_FOTY01000006.1"/>
</dbReference>
<feature type="domain" description="Sporulation stage II protein D amidase enhancer LytB N-terminal" evidence="3">
    <location>
        <begin position="162"/>
        <end position="246"/>
    </location>
</feature>
<evidence type="ECO:0000313" key="5">
    <source>
        <dbReference type="Proteomes" id="UP000199668"/>
    </source>
</evidence>
<feature type="signal peptide" evidence="2">
    <location>
        <begin position="1"/>
        <end position="24"/>
    </location>
</feature>
<protein>
    <submittedName>
        <fullName evidence="4">Stage II sporulation protein D</fullName>
    </submittedName>
</protein>
<feature type="region of interest" description="Disordered" evidence="1">
    <location>
        <begin position="133"/>
        <end position="159"/>
    </location>
</feature>
<dbReference type="GO" id="GO:0030435">
    <property type="term" value="P:sporulation resulting in formation of a cellular spore"/>
    <property type="evidence" value="ECO:0007669"/>
    <property type="project" value="InterPro"/>
</dbReference>
<reference evidence="4 5" key="1">
    <citation type="submission" date="2016-10" db="EMBL/GenBank/DDBJ databases">
        <authorList>
            <person name="de Groot N.N."/>
        </authorList>
    </citation>
    <scope>NUCLEOTIDE SEQUENCE [LARGE SCALE GENOMIC DNA]</scope>
    <source>
        <strain evidence="4 5">CGMCC 1.6134</strain>
    </source>
</reference>
<dbReference type="PANTHER" id="PTHR30032">
    <property type="entry name" value="N-ACETYLMURAMOYL-L-ALANINE AMIDASE-RELATED"/>
    <property type="match status" value="1"/>
</dbReference>
<gene>
    <name evidence="4" type="ORF">SAMN04488054_106106</name>
</gene>
<feature type="compositionally biased region" description="Basic and acidic residues" evidence="1">
    <location>
        <begin position="136"/>
        <end position="154"/>
    </location>
</feature>
<sequence>MYKKITAALLSVPIAAFAASAADAAEPQDLYNEPMTIKLVPSSNFNADIHGSYQLIDQADGETVEMDNDIQFRYGEDNVTVKVSDDDSVMHTSSEGFILQEDGVSDSNYVEISSVKRAGTSFQTTAYRGSFVVDPAEERSPDEAAGDEQNRSDSEQPDTVERLQLFNVLDMQDYLKGVVPREMSAQWPMEALKAQAVAARNYAKVNMDANEFLYDTTTHQVYHGLSGESSRPNQAIRQTDGIYAEYNGRLINAYFHASSGGHTEDSENVWANEVPYIRGVDDPYDTHSANPNTEWTEEINQEAVSEAVFPDSSWVLSDLEIVSKSEAGRVQQIRAVGVNEESGETKEKMLPAGSNSADSIRWDLGSTLRSTMFDLSKDTNSVSVKTADGSEQSFDSAVGMKIRQSDGSDEAVAYDNVAVQTGSGVEYLKASASAYTFTGRGWGHGLGMSQWGAYNMAQQGMSYRDILTHYYTDIDIVER</sequence>
<evidence type="ECO:0000259" key="3">
    <source>
        <dbReference type="Pfam" id="PF08486"/>
    </source>
</evidence>